<dbReference type="AlphaFoldDB" id="A0A3N0I5P7"/>
<dbReference type="RefSeq" id="WP_128519959.1">
    <property type="nucleotide sequence ID" value="NZ_CAUWBR010000005.1"/>
</dbReference>
<evidence type="ECO:0000313" key="2">
    <source>
        <dbReference type="Proteomes" id="UP000276568"/>
    </source>
</evidence>
<dbReference type="SUPFAM" id="SSF51219">
    <property type="entry name" value="TRAP-like"/>
    <property type="match status" value="1"/>
</dbReference>
<reference evidence="1 2" key="1">
    <citation type="submission" date="2018-11" db="EMBL/GenBank/DDBJ databases">
        <title>Clostridium sp. nov., a member of the family Erysipelotrichaceae isolated from pig faeces.</title>
        <authorList>
            <person name="Chang Y.-H."/>
        </authorList>
    </citation>
    <scope>NUCLEOTIDE SEQUENCE [LARGE SCALE GENOMIC DNA]</scope>
    <source>
        <strain evidence="1 2">YH-panp20</strain>
    </source>
</reference>
<dbReference type="OrthoDB" id="9779518at2"/>
<keyword evidence="2" id="KW-1185">Reference proteome</keyword>
<proteinExistence type="predicted"/>
<dbReference type="NCBIfam" id="TIGR00266">
    <property type="entry name" value="TIGR00266 family protein"/>
    <property type="match status" value="1"/>
</dbReference>
<dbReference type="Pfam" id="PF01987">
    <property type="entry name" value="AIM24"/>
    <property type="match status" value="1"/>
</dbReference>
<evidence type="ECO:0000313" key="1">
    <source>
        <dbReference type="EMBL" id="RNM31800.1"/>
    </source>
</evidence>
<name>A0A3N0I5P7_9FIRM</name>
<dbReference type="InterPro" id="IPR002838">
    <property type="entry name" value="AIM24"/>
</dbReference>
<protein>
    <submittedName>
        <fullName evidence="1">TIGR00266 family protein</fullName>
    </submittedName>
</protein>
<dbReference type="Proteomes" id="UP000276568">
    <property type="component" value="Unassembled WGS sequence"/>
</dbReference>
<sequence length="232" mass="24875">MKYQIQGDSDCPLVHIHLDKNEVVKIERGAMAYLSNVELSGKMNSKKKGVGGLISAMGRSLTSGESLFMTHAKGLTNDAFIGVAPSAPGKIQCLKVDSMHQYCLNTGAFLCCDDSVSYVMKKQTVGKALLGGTGGFFIMATEGTGDVMVNAFGDLLALEVRSDHPITIDNEHVVAWDASLDYDIRIASGTFGFTTGEGLVNEFHGNGKVLIQTRNIHNLAQAIQPFIQTSSN</sequence>
<gene>
    <name evidence="1" type="ORF">EDX97_04430</name>
</gene>
<dbReference type="InterPro" id="IPR016031">
    <property type="entry name" value="Trp_RNA-bd_attenuator-like_dom"/>
</dbReference>
<dbReference type="InterPro" id="IPR036983">
    <property type="entry name" value="AIM24_sf"/>
</dbReference>
<dbReference type="PANTHER" id="PTHR43657">
    <property type="entry name" value="TRYPTOPHAN RNA-BINDING ATTENUATOR PROTEIN-LIKE PROTEIN"/>
    <property type="match status" value="1"/>
</dbReference>
<dbReference type="PANTHER" id="PTHR43657:SF1">
    <property type="entry name" value="ALTERED INHERITANCE OF MITOCHONDRIA PROTEIN 24, MITOCHONDRIAL"/>
    <property type="match status" value="1"/>
</dbReference>
<dbReference type="EMBL" id="RJQC01000001">
    <property type="protein sequence ID" value="RNM31800.1"/>
    <property type="molecule type" value="Genomic_DNA"/>
</dbReference>
<dbReference type="Gene3D" id="3.60.160.10">
    <property type="entry name" value="Mitochondrial biogenesis AIM24"/>
    <property type="match status" value="1"/>
</dbReference>
<accession>A0A3N0I5P7</accession>
<organism evidence="1 2">
    <name type="scientific">Absicoccus porci</name>
    <dbReference type="NCBI Taxonomy" id="2486576"/>
    <lineage>
        <taxon>Bacteria</taxon>
        <taxon>Bacillati</taxon>
        <taxon>Bacillota</taxon>
        <taxon>Erysipelotrichia</taxon>
        <taxon>Erysipelotrichales</taxon>
        <taxon>Erysipelotrichaceae</taxon>
        <taxon>Absicoccus</taxon>
    </lineage>
</organism>
<comment type="caution">
    <text evidence="1">The sequence shown here is derived from an EMBL/GenBank/DDBJ whole genome shotgun (WGS) entry which is preliminary data.</text>
</comment>